<evidence type="ECO:0000313" key="3">
    <source>
        <dbReference type="Proteomes" id="UP000481153"/>
    </source>
</evidence>
<dbReference type="AlphaFoldDB" id="A0A6G0XB24"/>
<evidence type="ECO:0000313" key="2">
    <source>
        <dbReference type="EMBL" id="KAF0737322.1"/>
    </source>
</evidence>
<reference evidence="2 3" key="1">
    <citation type="submission" date="2019-07" db="EMBL/GenBank/DDBJ databases">
        <title>Genomics analysis of Aphanomyces spp. identifies a new class of oomycete effector associated with host adaptation.</title>
        <authorList>
            <person name="Gaulin E."/>
        </authorList>
    </citation>
    <scope>NUCLEOTIDE SEQUENCE [LARGE SCALE GENOMIC DNA]</scope>
    <source>
        <strain evidence="2 3">ATCC 201684</strain>
    </source>
</reference>
<dbReference type="Proteomes" id="UP000481153">
    <property type="component" value="Unassembled WGS sequence"/>
</dbReference>
<dbReference type="VEuPathDB" id="FungiDB:AeMF1_010620"/>
<name>A0A6G0XB24_9STRA</name>
<keyword evidence="3" id="KW-1185">Reference proteome</keyword>
<gene>
    <name evidence="2" type="ORF">Ae201684_006492</name>
</gene>
<organism evidence="2 3">
    <name type="scientific">Aphanomyces euteiches</name>
    <dbReference type="NCBI Taxonomy" id="100861"/>
    <lineage>
        <taxon>Eukaryota</taxon>
        <taxon>Sar</taxon>
        <taxon>Stramenopiles</taxon>
        <taxon>Oomycota</taxon>
        <taxon>Saprolegniomycetes</taxon>
        <taxon>Saprolegniales</taxon>
        <taxon>Verrucalvaceae</taxon>
        <taxon>Aphanomyces</taxon>
    </lineage>
</organism>
<feature type="compositionally biased region" description="Basic and acidic residues" evidence="1">
    <location>
        <begin position="212"/>
        <end position="226"/>
    </location>
</feature>
<feature type="compositionally biased region" description="Basic and acidic residues" evidence="1">
    <location>
        <begin position="236"/>
        <end position="294"/>
    </location>
</feature>
<dbReference type="EMBL" id="VJMJ01000084">
    <property type="protein sequence ID" value="KAF0737322.1"/>
    <property type="molecule type" value="Genomic_DNA"/>
</dbReference>
<comment type="caution">
    <text evidence="2">The sequence shown here is derived from an EMBL/GenBank/DDBJ whole genome shotgun (WGS) entry which is preliminary data.</text>
</comment>
<sequence>MSKSFQDASQEYLLARQRMNEKVNLCKEIEAKMTDILHQIQDAYAARGDQAKTVGTLTVSVEATEGDVPEGSVIKVFVEPESFPDFEEIDETTEKKNQVTWTNTEALPATFVFDAIQQREAVVHITIGEDKEDAEPIKEFTFPIASLFRGSLDSWYNLANGEAEAVAPVEVPAAAPVSEAASSEEPRSATQSTTETIFGIPPASTPATETTEESKTTEDKDADTFHDAVQVAQVEEETKTKEAPKEETKTEEAPKEETKTEEAPKEETPVEAAKEEVSEEARKEASAEPSKDAEVTEVQADEAAKEEKATEESKETTDEAPKEDAPVYNARVHIKASFVLSEIESLAQQAVVLSKAKADMDVEIRLCDQELSSARIRYERLKASQKPVTSSAGGGLLAGMKSKAALARAPPKPQTLYERTVSTFNSTFTPQRRSLAWSVAFFVVVSAVFHTNGDDLLI</sequence>
<proteinExistence type="predicted"/>
<feature type="region of interest" description="Disordered" evidence="1">
    <location>
        <begin position="176"/>
        <end position="326"/>
    </location>
</feature>
<accession>A0A6G0XB24</accession>
<protein>
    <submittedName>
        <fullName evidence="2">Uncharacterized protein</fullName>
    </submittedName>
</protein>
<feature type="compositionally biased region" description="Basic and acidic residues" evidence="1">
    <location>
        <begin position="302"/>
        <end position="325"/>
    </location>
</feature>
<evidence type="ECO:0000256" key="1">
    <source>
        <dbReference type="SAM" id="MobiDB-lite"/>
    </source>
</evidence>